<dbReference type="GO" id="GO:0031491">
    <property type="term" value="F:nucleosome binding"/>
    <property type="evidence" value="ECO:0007669"/>
    <property type="project" value="TreeGrafter"/>
</dbReference>
<dbReference type="RefSeq" id="XP_069233958.1">
    <property type="nucleotide sequence ID" value="XM_069368805.1"/>
</dbReference>
<feature type="compositionally biased region" description="Acidic residues" evidence="6">
    <location>
        <begin position="1858"/>
        <end position="1878"/>
    </location>
</feature>
<comment type="subcellular location">
    <subcellularLocation>
        <location evidence="2">Nucleus</location>
    </subcellularLocation>
</comment>
<feature type="region of interest" description="Disordered" evidence="6">
    <location>
        <begin position="404"/>
        <end position="428"/>
    </location>
</feature>
<accession>A0AB34L666</accession>
<dbReference type="PANTHER" id="PTHR15502:SF7">
    <property type="entry name" value="CALCINEURIN-BINDING PROTEIN CABIN-1"/>
    <property type="match status" value="1"/>
</dbReference>
<dbReference type="GO" id="GO:0006325">
    <property type="term" value="P:chromatin organization"/>
    <property type="evidence" value="ECO:0007669"/>
    <property type="project" value="InterPro"/>
</dbReference>
<keyword evidence="5" id="KW-0539">Nucleus</keyword>
<name>A0AB34L666_9PEZI</name>
<reference evidence="7 8" key="1">
    <citation type="journal article" date="2020" name="Microbiol. Resour. Announc.">
        <title>Draft Genome Sequence of a Cladosporium Species Isolated from the Mesophotic Ascidian Didemnum maculosum.</title>
        <authorList>
            <person name="Gioti A."/>
            <person name="Siaperas R."/>
            <person name="Nikolaivits E."/>
            <person name="Le Goff G."/>
            <person name="Ouazzani J."/>
            <person name="Kotoulas G."/>
            <person name="Topakas E."/>
        </authorList>
    </citation>
    <scope>NUCLEOTIDE SEQUENCE [LARGE SCALE GENOMIC DNA]</scope>
    <source>
        <strain evidence="7 8">TM138-S3</strain>
    </source>
</reference>
<evidence type="ECO:0000313" key="8">
    <source>
        <dbReference type="Proteomes" id="UP000803884"/>
    </source>
</evidence>
<feature type="compositionally biased region" description="Pro residues" evidence="6">
    <location>
        <begin position="1731"/>
        <end position="1746"/>
    </location>
</feature>
<dbReference type="EMBL" id="JAAQHG020000001">
    <property type="protein sequence ID" value="KAL1590853.1"/>
    <property type="molecule type" value="Genomic_DNA"/>
</dbReference>
<proteinExistence type="inferred from homology"/>
<evidence type="ECO:0000256" key="4">
    <source>
        <dbReference type="ARBA" id="ARBA00014848"/>
    </source>
</evidence>
<keyword evidence="8" id="KW-1185">Reference proteome</keyword>
<evidence type="ECO:0000256" key="1">
    <source>
        <dbReference type="ARBA" id="ARBA00002687"/>
    </source>
</evidence>
<dbReference type="PANTHER" id="PTHR15502">
    <property type="entry name" value="CALCINEURIN-BINDING PROTEIN CABIN 1-RELATED"/>
    <property type="match status" value="1"/>
</dbReference>
<feature type="compositionally biased region" description="Acidic residues" evidence="6">
    <location>
        <begin position="1896"/>
        <end position="1908"/>
    </location>
</feature>
<evidence type="ECO:0000256" key="5">
    <source>
        <dbReference type="ARBA" id="ARBA00023242"/>
    </source>
</evidence>
<dbReference type="InterPro" id="IPR033053">
    <property type="entry name" value="Hir3/CABIN1"/>
</dbReference>
<feature type="region of interest" description="Disordered" evidence="6">
    <location>
        <begin position="1724"/>
        <end position="1937"/>
    </location>
</feature>
<comment type="similarity">
    <text evidence="3">Belongs to the HIR3 family.</text>
</comment>
<sequence>MSGFKALNIESDDESDIEVDDTKEIQIEETLKLYQTALKYHSEGPSSFDKAAEAYRELFESEIFQYPESQAELRRIELYGPQVEAENDWLDATVSTGYSTTNLETNNSTLPQLLHLSHKNYAQFRLEALAAKIDTLDVHLRQILADATAALDHFVDALDKDATDLDLWRRTATVGELLNSHRVARFCLEAVLDGDEEGLSSLMTLPGLEDGLAGEQLRDLIATLDDQLSILQAPLPASNRKLLSRLLKQRLDPYNNIISRKRSLLTDSKPSTFVPQQQRAVVQAPKNWVDLGDALLRHNATNQYSLVPLSAISFDLSHELVPAEQSVLEDVPVAAAVQQSPTKTSWSMPKSLDEQFPGLDNGFPTVQPNIADADSEMRAISRPNDGTDVDMSEPPVILLPTRKRSGDAAGLVDGADESRTKSRRTRGRESLLELTDSKQSTIDANIQWEYEQQLNERKAADDWLYETVGVFFEKIGILGFEAGKNVRLELEPGSETASEDESTSMPKRALKLARADISRFFNEYSDRHAHLLLVGGENMDIGHSSAVTGPTGSLGGSASLRSSMKPDPLPNDKLHDFLQRVNEDWMSVAEVAYAFVKAMTSPEAAESSAYTAYSWPEALKTIIVRLLVNFDGKVFETASAELETLQQPKANELTSRYSAELSEALLTIFELHLDIYCLIREPNSGVDVETVTLQGDRLQRWSELTREAMQARVTFLGEHEPSDPLNLRFLWATTLHVGASADIDQDYALECMQDLRQVLLEAGDVAIFLPNNAIMPELSIAAMDRKLSELTTKDFFAKVTENELKDPAATIENLEPLLEAVSARQTQMDARGEDDEPPQQSVPQDLVDFLDGSSISVKLMLWQRLREAYASIDYKPMVAACHFRMMSMVLNEIKTSEFLDLEQEERQVLVLKSLRMLHVMIAKVFSLGESSTDVWDCLDEEGLPNAITLLGEILQILQVFNVFEDSIQIGQTKAPTGAKDLVVPSFTLVTKAVHEMQIQIWMILYGLLKEAIEQNNTLFPTPVEDRFDFLRCLHRNLGLRGICDGLNRKFVRMLKDEFFQMTHVDGYDQEQAQVLYDLYGLNCFMNPAYELIEHRCTHDAFLDKGVALQAVDLLLLQADKLPIKELVKHTLKDAIEKIHGALNRKKPTADILSNREVYRAFLRSPIKPTELFRCLNGDGDELMVKDIPESDAVLASKGWYFLMGHIALTRFRTTKKPGGTPQEDVDIAIAFFMQDLEFSMNNWQTWFRLAQAYDTKIDESVMWSAEKMNNEMSSLVQLQRAAIHCYAMATALAHQSASLNFDTSDNIAELYHDFAMRIYNSSREPLSMRAFAVDENERFLSILTGVVRSSSFKPLREYTAFKLTRTLLLRTLNHGQENWMLHFMLAKCLWKMHSTPAEKIPPNNTPPGAPAVFRHLLRAIELLPGKNNSRDNKSQPTLEPHYKLLILVHKMYMRGSIDLEQAGMLLHENPYAQPVTFPDSREKWPHYVLTVLKRLRVADKQNWHHRMIYRTAQIINDFPAQVQDFIPSQCENEAKDQALLGPAGARYELTQQMFTKTMVLQVWRPDAERPGRHFVYTTRYTRFFVKILEALQDRTNLEQLARRVRRRNHELFEHTAVWQDITNAYLRILRNHASLSEGLETSTFSGIFHDEFLERKEPLERWMQAQDNGENAALDVLRESQELKKINQGLVKPGPIDDLTGDAYAYLFSTVGKTMLDEDKRVKQEEAAHNAPPPAPAPQEPPPPARNPTMSVMHLMNVDGATAQTPPAAPTPIPQAQTQSTLDAAGSAPAARRKVGVGRREIRNAAESCYPKTPAQTASRVTGPVPESRVQVVINASRPTLGDMSVETSAPGSIHDSADDESELSELEEDDADDEDDEPSRPLFPGLSGRDKVEGEESEMEMDGDDTAEDRKEDAEMGEADAGDGDETAGDAKTNGT</sequence>
<evidence type="ECO:0000313" key="7">
    <source>
        <dbReference type="EMBL" id="KAL1590853.1"/>
    </source>
</evidence>
<gene>
    <name evidence="7" type="ORF">WHR41_00199</name>
</gene>
<evidence type="ECO:0000256" key="6">
    <source>
        <dbReference type="SAM" id="MobiDB-lite"/>
    </source>
</evidence>
<evidence type="ECO:0000256" key="3">
    <source>
        <dbReference type="ARBA" id="ARBA00007335"/>
    </source>
</evidence>
<dbReference type="Proteomes" id="UP000803884">
    <property type="component" value="Unassembled WGS sequence"/>
</dbReference>
<organism evidence="7 8">
    <name type="scientific">Cladosporium halotolerans</name>
    <dbReference type="NCBI Taxonomy" id="1052096"/>
    <lineage>
        <taxon>Eukaryota</taxon>
        <taxon>Fungi</taxon>
        <taxon>Dikarya</taxon>
        <taxon>Ascomycota</taxon>
        <taxon>Pezizomycotina</taxon>
        <taxon>Dothideomycetes</taxon>
        <taxon>Dothideomycetidae</taxon>
        <taxon>Cladosporiales</taxon>
        <taxon>Cladosporiaceae</taxon>
        <taxon>Cladosporium</taxon>
    </lineage>
</organism>
<dbReference type="GO" id="GO:0000417">
    <property type="term" value="C:HIR complex"/>
    <property type="evidence" value="ECO:0007669"/>
    <property type="project" value="TreeGrafter"/>
</dbReference>
<protein>
    <recommendedName>
        <fullName evidence="4">Histone transcription regulator 3 homolog</fullName>
    </recommendedName>
</protein>
<comment type="function">
    <text evidence="1">Has a role in a nucleosome assembly pathway that is required for the integrity of heterochromatin and proper chromosome segregation.</text>
</comment>
<comment type="caution">
    <text evidence="7">The sequence shown here is derived from an EMBL/GenBank/DDBJ whole genome shotgun (WGS) entry which is preliminary data.</text>
</comment>
<feature type="compositionally biased region" description="Acidic residues" evidence="6">
    <location>
        <begin position="1916"/>
        <end position="1929"/>
    </location>
</feature>
<dbReference type="GO" id="GO:0005634">
    <property type="term" value="C:nucleus"/>
    <property type="evidence" value="ECO:0007669"/>
    <property type="project" value="UniProtKB-SubCell"/>
</dbReference>
<dbReference type="GeneID" id="96001643"/>
<evidence type="ECO:0000256" key="2">
    <source>
        <dbReference type="ARBA" id="ARBA00004123"/>
    </source>
</evidence>